<protein>
    <recommendedName>
        <fullName evidence="10">Wax synthase domain-containing protein</fullName>
    </recommendedName>
</protein>
<evidence type="ECO:0000256" key="3">
    <source>
        <dbReference type="ARBA" id="ARBA00007282"/>
    </source>
</evidence>
<feature type="domain" description="Wax synthase" evidence="10">
    <location>
        <begin position="348"/>
        <end position="435"/>
    </location>
</feature>
<evidence type="ECO:0000256" key="7">
    <source>
        <dbReference type="ARBA" id="ARBA00023136"/>
    </source>
</evidence>
<accession>A0AAV9P4M7</accession>
<dbReference type="PANTHER" id="PTHR31595:SF57">
    <property type="entry name" value="OS04G0481900 PROTEIN"/>
    <property type="match status" value="1"/>
</dbReference>
<comment type="pathway">
    <text evidence="2">Secondary metabolite biosynthesis.</text>
</comment>
<keyword evidence="4" id="KW-0808">Transferase</keyword>
<dbReference type="Pfam" id="PF13813">
    <property type="entry name" value="MBOAT_2"/>
    <property type="match status" value="1"/>
</dbReference>
<evidence type="ECO:0000256" key="9">
    <source>
        <dbReference type="SAM" id="Phobius"/>
    </source>
</evidence>
<gene>
    <name evidence="11" type="ORF">LTR77_008441</name>
</gene>
<evidence type="ECO:0000259" key="10">
    <source>
        <dbReference type="Pfam" id="PF13813"/>
    </source>
</evidence>
<evidence type="ECO:0000313" key="11">
    <source>
        <dbReference type="EMBL" id="KAK5166180.1"/>
    </source>
</evidence>
<evidence type="ECO:0000256" key="1">
    <source>
        <dbReference type="ARBA" id="ARBA00004141"/>
    </source>
</evidence>
<feature type="transmembrane region" description="Helical" evidence="9">
    <location>
        <begin position="33"/>
        <end position="51"/>
    </location>
</feature>
<dbReference type="GO" id="GO:0008374">
    <property type="term" value="F:O-acyltransferase activity"/>
    <property type="evidence" value="ECO:0007669"/>
    <property type="project" value="InterPro"/>
</dbReference>
<dbReference type="AlphaFoldDB" id="A0AAV9P4M7"/>
<dbReference type="InterPro" id="IPR032805">
    <property type="entry name" value="Wax_synthase_dom"/>
</dbReference>
<evidence type="ECO:0000313" key="12">
    <source>
        <dbReference type="Proteomes" id="UP001337655"/>
    </source>
</evidence>
<proteinExistence type="inferred from homology"/>
<evidence type="ECO:0000256" key="2">
    <source>
        <dbReference type="ARBA" id="ARBA00005179"/>
    </source>
</evidence>
<evidence type="ECO:0000256" key="5">
    <source>
        <dbReference type="ARBA" id="ARBA00022692"/>
    </source>
</evidence>
<keyword evidence="5 9" id="KW-0812">Transmembrane</keyword>
<organism evidence="11 12">
    <name type="scientific">Saxophila tyrrhenica</name>
    <dbReference type="NCBI Taxonomy" id="1690608"/>
    <lineage>
        <taxon>Eukaryota</taxon>
        <taxon>Fungi</taxon>
        <taxon>Dikarya</taxon>
        <taxon>Ascomycota</taxon>
        <taxon>Pezizomycotina</taxon>
        <taxon>Dothideomycetes</taxon>
        <taxon>Dothideomycetidae</taxon>
        <taxon>Mycosphaerellales</taxon>
        <taxon>Extremaceae</taxon>
        <taxon>Saxophila</taxon>
    </lineage>
</organism>
<feature type="transmembrane region" description="Helical" evidence="9">
    <location>
        <begin position="63"/>
        <end position="81"/>
    </location>
</feature>
<dbReference type="RefSeq" id="XP_064656133.1">
    <property type="nucleotide sequence ID" value="XM_064805673.1"/>
</dbReference>
<comment type="similarity">
    <text evidence="3">Belongs to the wax synthase family.</text>
</comment>
<feature type="transmembrane region" description="Helical" evidence="9">
    <location>
        <begin position="87"/>
        <end position="109"/>
    </location>
</feature>
<comment type="subcellular location">
    <subcellularLocation>
        <location evidence="1">Membrane</location>
        <topology evidence="1">Multi-pass membrane protein</topology>
    </subcellularLocation>
</comment>
<dbReference type="GO" id="GO:0006629">
    <property type="term" value="P:lipid metabolic process"/>
    <property type="evidence" value="ECO:0007669"/>
    <property type="project" value="InterPro"/>
</dbReference>
<evidence type="ECO:0000256" key="6">
    <source>
        <dbReference type="ARBA" id="ARBA00022989"/>
    </source>
</evidence>
<dbReference type="GeneID" id="89929774"/>
<dbReference type="InterPro" id="IPR044851">
    <property type="entry name" value="Wax_synthase"/>
</dbReference>
<evidence type="ECO:0000256" key="8">
    <source>
        <dbReference type="SAM" id="MobiDB-lite"/>
    </source>
</evidence>
<comment type="caution">
    <text evidence="11">The sequence shown here is derived from an EMBL/GenBank/DDBJ whole genome shotgun (WGS) entry which is preliminary data.</text>
</comment>
<dbReference type="Proteomes" id="UP001337655">
    <property type="component" value="Unassembled WGS sequence"/>
</dbReference>
<dbReference type="EMBL" id="JAVRRT010000014">
    <property type="protein sequence ID" value="KAK5166180.1"/>
    <property type="molecule type" value="Genomic_DNA"/>
</dbReference>
<dbReference type="GO" id="GO:0016020">
    <property type="term" value="C:membrane"/>
    <property type="evidence" value="ECO:0007669"/>
    <property type="project" value="UniProtKB-SubCell"/>
</dbReference>
<evidence type="ECO:0000256" key="4">
    <source>
        <dbReference type="ARBA" id="ARBA00022679"/>
    </source>
</evidence>
<keyword evidence="6 9" id="KW-1133">Transmembrane helix</keyword>
<feature type="region of interest" description="Disordered" evidence="8">
    <location>
        <begin position="132"/>
        <end position="164"/>
    </location>
</feature>
<keyword evidence="7 9" id="KW-0472">Membrane</keyword>
<dbReference type="PANTHER" id="PTHR31595">
    <property type="entry name" value="LONG-CHAIN-ALCOHOL O-FATTY-ACYLTRANSFERASE 3-RELATED"/>
    <property type="match status" value="1"/>
</dbReference>
<sequence length="538" mass="60152">MLPPNLTTPRQVTLYYDSLYDHLTSPSGGYHPFLYPWAGLGAFLVLAYLLIDHRQSRFLTRLRYPIAAFLVVFQAWCVLTNKARHPAAAFGVGLLSAWGVGWVSTLVVVNDCQREFWRVERREVGGGRVRADGDVNGMATGKDGTEVNGSISADAGDEGGESTTTTTTTHELYCQHYPSAPFTARLDWVADLFCSFRGVGWSFQSSTVPPLPSPPSLSIPHSISHTPHPSTLTTSRTGIRRLRNRSDLLRPTIRNLIIGYLALDAIKVVMHHDPYFWGYTTAPAPTYLPLSIQHSATLTRSYRLLISLAGIYTALWEIFRLGPAFFCLLLGPKYLGIRGEAWMNPADMYGAFSNVLNDGLAGWWGGWWHQVFRVAFEQHSKFVLRHLNIEAKSQKGRLVGLCVAFFMSGCLHACGSYTQLGETRPLMGPMRFFLLQGVGIVLQTAMVGQLKKAGVVERVPRVARQVANFVFVHVWLYYTAPLLVDDFAKGGVWLFEPVALSPLRAMGLGAKDDRFFCWWDGIIWWRSGRTWWESGIAI</sequence>
<reference evidence="11 12" key="1">
    <citation type="submission" date="2023-08" db="EMBL/GenBank/DDBJ databases">
        <title>Black Yeasts Isolated from many extreme environments.</title>
        <authorList>
            <person name="Coleine C."/>
            <person name="Stajich J.E."/>
            <person name="Selbmann L."/>
        </authorList>
    </citation>
    <scope>NUCLEOTIDE SEQUENCE [LARGE SCALE GENOMIC DNA]</scope>
    <source>
        <strain evidence="11 12">CCFEE 5935</strain>
    </source>
</reference>
<name>A0AAV9P4M7_9PEZI</name>
<keyword evidence="12" id="KW-1185">Reference proteome</keyword>